<sequence>MGQSRMFFSLIPALMVVAGCKEIPPNYYENEGTTTYYKQKNYNTNVYANDSRRHDHDLVKRCIRDNRNEDQRRRTVEVYCRCMREQMPEHETRSISEWERHHPKAVARCESKAGWR</sequence>
<dbReference type="PROSITE" id="PS51257">
    <property type="entry name" value="PROKAR_LIPOPROTEIN"/>
    <property type="match status" value="1"/>
</dbReference>
<reference evidence="1 2" key="1">
    <citation type="submission" date="2024-05" db="EMBL/GenBank/DDBJ databases">
        <authorList>
            <consortium name="Candidatus Magnetaquicoccaceae bacterium FCR-1 genome sequencing consortium"/>
            <person name="Shimoshige H."/>
            <person name="Shimamura S."/>
            <person name="Taoka A."/>
            <person name="Kobayashi H."/>
            <person name="Maekawa T."/>
        </authorList>
    </citation>
    <scope>NUCLEOTIDE SEQUENCE [LARGE SCALE GENOMIC DNA]</scope>
    <source>
        <strain evidence="1 2">FCR-1</strain>
    </source>
</reference>
<dbReference type="Proteomes" id="UP001628193">
    <property type="component" value="Unassembled WGS sequence"/>
</dbReference>
<evidence type="ECO:0000313" key="2">
    <source>
        <dbReference type="Proteomes" id="UP001628193"/>
    </source>
</evidence>
<comment type="caution">
    <text evidence="1">The sequence shown here is derived from an EMBL/GenBank/DDBJ whole genome shotgun (WGS) entry which is preliminary data.</text>
</comment>
<proteinExistence type="predicted"/>
<evidence type="ECO:0000313" key="1">
    <source>
        <dbReference type="EMBL" id="GAB0057816.1"/>
    </source>
</evidence>
<organism evidence="1 2">
    <name type="scientific">Candidatus Magnetaquiglobus chichijimensis</name>
    <dbReference type="NCBI Taxonomy" id="3141448"/>
    <lineage>
        <taxon>Bacteria</taxon>
        <taxon>Pseudomonadati</taxon>
        <taxon>Pseudomonadota</taxon>
        <taxon>Magnetococcia</taxon>
        <taxon>Magnetococcales</taxon>
        <taxon>Candidatus Magnetaquicoccaceae</taxon>
        <taxon>Candidatus Magnetaquiglobus</taxon>
    </lineage>
</organism>
<keyword evidence="2" id="KW-1185">Reference proteome</keyword>
<dbReference type="EMBL" id="BAAFGK010000004">
    <property type="protein sequence ID" value="GAB0057816.1"/>
    <property type="molecule type" value="Genomic_DNA"/>
</dbReference>
<reference evidence="1 2" key="2">
    <citation type="submission" date="2024-09" db="EMBL/GenBank/DDBJ databases">
        <title>Draft genome sequence of Candidatus Magnetaquicoccaceae bacterium FCR-1.</title>
        <authorList>
            <person name="Shimoshige H."/>
            <person name="Shimamura S."/>
            <person name="Taoka A."/>
            <person name="Kobayashi H."/>
            <person name="Maekawa T."/>
        </authorList>
    </citation>
    <scope>NUCLEOTIDE SEQUENCE [LARGE SCALE GENOMIC DNA]</scope>
    <source>
        <strain evidence="1 2">FCR-1</strain>
    </source>
</reference>
<gene>
    <name evidence="1" type="ORF">SIID45300_02148</name>
</gene>
<name>A0ABQ0CAA8_9PROT</name>
<accession>A0ABQ0CAA8</accession>
<evidence type="ECO:0008006" key="3">
    <source>
        <dbReference type="Google" id="ProtNLM"/>
    </source>
</evidence>
<protein>
    <recommendedName>
        <fullName evidence="3">Lipoprotein</fullName>
    </recommendedName>
</protein>